<accession>A0A397QAN2</accession>
<dbReference type="Proteomes" id="UP000266273">
    <property type="component" value="Unassembled WGS sequence"/>
</dbReference>
<feature type="region of interest" description="Disordered" evidence="1">
    <location>
        <begin position="1"/>
        <end position="27"/>
    </location>
</feature>
<feature type="compositionally biased region" description="Low complexity" evidence="1">
    <location>
        <begin position="1"/>
        <end position="11"/>
    </location>
</feature>
<dbReference type="OrthoDB" id="9803194at2"/>
<dbReference type="CDD" id="cd01066">
    <property type="entry name" value="APP_MetAP"/>
    <property type="match status" value="1"/>
</dbReference>
<keyword evidence="4" id="KW-0645">Protease</keyword>
<dbReference type="InterPro" id="IPR029149">
    <property type="entry name" value="Creatin/AminoP/Spt16_N"/>
</dbReference>
<dbReference type="Gene3D" id="3.40.350.10">
    <property type="entry name" value="Creatinase/prolidase N-terminal domain"/>
    <property type="match status" value="1"/>
</dbReference>
<dbReference type="GO" id="GO:0004177">
    <property type="term" value="F:aminopeptidase activity"/>
    <property type="evidence" value="ECO:0007669"/>
    <property type="project" value="UniProtKB-KW"/>
</dbReference>
<dbReference type="PANTHER" id="PTHR46112:SF2">
    <property type="entry name" value="XAA-PRO AMINOPEPTIDASE P-RELATED"/>
    <property type="match status" value="1"/>
</dbReference>
<feature type="domain" description="Peptidase M24" evidence="2">
    <location>
        <begin position="198"/>
        <end position="404"/>
    </location>
</feature>
<dbReference type="SUPFAM" id="SSF53092">
    <property type="entry name" value="Creatinase/prolidase N-terminal domain"/>
    <property type="match status" value="1"/>
</dbReference>
<dbReference type="PANTHER" id="PTHR46112">
    <property type="entry name" value="AMINOPEPTIDASE"/>
    <property type="match status" value="1"/>
</dbReference>
<dbReference type="RefSeq" id="WP_119061628.1">
    <property type="nucleotide sequence ID" value="NZ_QXDF01000001.1"/>
</dbReference>
<dbReference type="Pfam" id="PF01321">
    <property type="entry name" value="Creatinase_N"/>
    <property type="match status" value="1"/>
</dbReference>
<dbReference type="SUPFAM" id="SSF55920">
    <property type="entry name" value="Creatinase/aminopeptidase"/>
    <property type="match status" value="1"/>
</dbReference>
<evidence type="ECO:0000259" key="3">
    <source>
        <dbReference type="Pfam" id="PF01321"/>
    </source>
</evidence>
<organism evidence="4 5">
    <name type="scientific">Dichotomicrobium thermohalophilum</name>
    <dbReference type="NCBI Taxonomy" id="933063"/>
    <lineage>
        <taxon>Bacteria</taxon>
        <taxon>Pseudomonadati</taxon>
        <taxon>Pseudomonadota</taxon>
        <taxon>Alphaproteobacteria</taxon>
        <taxon>Hyphomicrobiales</taxon>
        <taxon>Hyphomicrobiaceae</taxon>
        <taxon>Dichotomicrobium</taxon>
    </lineage>
</organism>
<reference evidence="4 5" key="1">
    <citation type="submission" date="2018-08" db="EMBL/GenBank/DDBJ databases">
        <title>Genomic Encyclopedia of Archaeal and Bacterial Type Strains, Phase II (KMG-II): from individual species to whole genera.</title>
        <authorList>
            <person name="Goeker M."/>
        </authorList>
    </citation>
    <scope>NUCLEOTIDE SEQUENCE [LARGE SCALE GENOMIC DNA]</scope>
    <source>
        <strain evidence="4 5">DSM 5002</strain>
    </source>
</reference>
<dbReference type="InterPro" id="IPR000587">
    <property type="entry name" value="Creatinase_N"/>
</dbReference>
<proteinExistence type="predicted"/>
<evidence type="ECO:0000259" key="2">
    <source>
        <dbReference type="Pfam" id="PF00557"/>
    </source>
</evidence>
<dbReference type="EMBL" id="QXDF01000001">
    <property type="protein sequence ID" value="RIA56875.1"/>
    <property type="molecule type" value="Genomic_DNA"/>
</dbReference>
<comment type="caution">
    <text evidence="4">The sequence shown here is derived from an EMBL/GenBank/DDBJ whole genome shotgun (WGS) entry which is preliminary data.</text>
</comment>
<dbReference type="Pfam" id="PF00557">
    <property type="entry name" value="Peptidase_M24"/>
    <property type="match status" value="1"/>
</dbReference>
<gene>
    <name evidence="4" type="ORF">BXY53_1988</name>
</gene>
<dbReference type="Gene3D" id="3.90.230.10">
    <property type="entry name" value="Creatinase/methionine aminopeptidase superfamily"/>
    <property type="match status" value="1"/>
</dbReference>
<protein>
    <submittedName>
        <fullName evidence="4">Xaa-Pro aminopeptidase</fullName>
    </submittedName>
</protein>
<evidence type="ECO:0000313" key="4">
    <source>
        <dbReference type="EMBL" id="RIA56875.1"/>
    </source>
</evidence>
<feature type="domain" description="Creatinase N-terminal" evidence="3">
    <location>
        <begin position="41"/>
        <end position="170"/>
    </location>
</feature>
<keyword evidence="4" id="KW-0031">Aminopeptidase</keyword>
<sequence length="424" mass="46742">MSHHSSSSGRGPRPPITPSGPVANVDSLPPGFDPVALRAGRLKRLRDMMAEKDYAALVLFDPNNQRYATGSRNMFGYFLRNSTRYIYVPQEGPVILFEYPGSAHVSTWLETIDDSRTSKVVWSAVNQRDELAAAGFAEEIADLVRDHGRGNRSVGLDRCTLGLARALEAQGLHVRDCMGDTLHARRIKTPEEIACLAISMASTEGAVHAVEQAVQPGITENDLFATMYGAVISGGGEFIETRLLNSGPRTNPWFNEASERVIRPGELVALDTDTIGCNGYYSDFSRTFHVGPGKPSGYQQSLYQMAWEQVHHNIDILRPGMSFRELAERAWPIPERFLDRRYPSIIHGVGMHGETPLVAHAMDLDRFTGDGILEPGMVVSVESYIGEVDGPEGVKLEEEVVVTEDGVELLSRYPFDEALLGRQV</sequence>
<keyword evidence="5" id="KW-1185">Reference proteome</keyword>
<dbReference type="InterPro" id="IPR036005">
    <property type="entry name" value="Creatinase/aminopeptidase-like"/>
</dbReference>
<dbReference type="InterPro" id="IPR050659">
    <property type="entry name" value="Peptidase_M24B"/>
</dbReference>
<evidence type="ECO:0000313" key="5">
    <source>
        <dbReference type="Proteomes" id="UP000266273"/>
    </source>
</evidence>
<keyword evidence="4" id="KW-0378">Hydrolase</keyword>
<dbReference type="AlphaFoldDB" id="A0A397QAN2"/>
<evidence type="ECO:0000256" key="1">
    <source>
        <dbReference type="SAM" id="MobiDB-lite"/>
    </source>
</evidence>
<dbReference type="InterPro" id="IPR000994">
    <property type="entry name" value="Pept_M24"/>
</dbReference>
<name>A0A397QAN2_9HYPH</name>